<evidence type="ECO:0000256" key="1">
    <source>
        <dbReference type="SAM" id="MobiDB-lite"/>
    </source>
</evidence>
<feature type="region of interest" description="Disordered" evidence="1">
    <location>
        <begin position="25"/>
        <end position="47"/>
    </location>
</feature>
<name>A0A0A9D310_ARUDO</name>
<dbReference type="EMBL" id="GBRH01215699">
    <property type="protein sequence ID" value="JAD82196.1"/>
    <property type="molecule type" value="Transcribed_RNA"/>
</dbReference>
<proteinExistence type="predicted"/>
<protein>
    <submittedName>
        <fullName evidence="2">Uncharacterized protein</fullName>
    </submittedName>
</protein>
<accession>A0A0A9D310</accession>
<reference evidence="2" key="2">
    <citation type="journal article" date="2015" name="Data Brief">
        <title>Shoot transcriptome of the giant reed, Arundo donax.</title>
        <authorList>
            <person name="Barrero R.A."/>
            <person name="Guerrero F.D."/>
            <person name="Moolhuijzen P."/>
            <person name="Goolsby J.A."/>
            <person name="Tidwell J."/>
            <person name="Bellgard S.E."/>
            <person name="Bellgard M.I."/>
        </authorList>
    </citation>
    <scope>NUCLEOTIDE SEQUENCE</scope>
    <source>
        <tissue evidence="2">Shoot tissue taken approximately 20 cm above the soil surface</tissue>
    </source>
</reference>
<evidence type="ECO:0000313" key="2">
    <source>
        <dbReference type="EMBL" id="JAD82196.1"/>
    </source>
</evidence>
<dbReference type="AlphaFoldDB" id="A0A0A9D310"/>
<reference evidence="2" key="1">
    <citation type="submission" date="2014-09" db="EMBL/GenBank/DDBJ databases">
        <authorList>
            <person name="Magalhaes I.L.F."/>
            <person name="Oliveira U."/>
            <person name="Santos F.R."/>
            <person name="Vidigal T.H.D.A."/>
            <person name="Brescovit A.D."/>
            <person name="Santos A.J."/>
        </authorList>
    </citation>
    <scope>NUCLEOTIDE SEQUENCE</scope>
    <source>
        <tissue evidence="2">Shoot tissue taken approximately 20 cm above the soil surface</tissue>
    </source>
</reference>
<organism evidence="2">
    <name type="scientific">Arundo donax</name>
    <name type="common">Giant reed</name>
    <name type="synonym">Donax arundinaceus</name>
    <dbReference type="NCBI Taxonomy" id="35708"/>
    <lineage>
        <taxon>Eukaryota</taxon>
        <taxon>Viridiplantae</taxon>
        <taxon>Streptophyta</taxon>
        <taxon>Embryophyta</taxon>
        <taxon>Tracheophyta</taxon>
        <taxon>Spermatophyta</taxon>
        <taxon>Magnoliopsida</taxon>
        <taxon>Liliopsida</taxon>
        <taxon>Poales</taxon>
        <taxon>Poaceae</taxon>
        <taxon>PACMAD clade</taxon>
        <taxon>Arundinoideae</taxon>
        <taxon>Arundineae</taxon>
        <taxon>Arundo</taxon>
    </lineage>
</organism>
<feature type="compositionally biased region" description="Polar residues" evidence="1">
    <location>
        <begin position="25"/>
        <end position="34"/>
    </location>
</feature>
<feature type="compositionally biased region" description="Basic and acidic residues" evidence="1">
    <location>
        <begin position="38"/>
        <end position="47"/>
    </location>
</feature>
<sequence length="116" mass="13093">MPSHTLHALYAYSDACITLYSTTPHHTRSAGNKLTNKRWTDANKPREGSSLVSIHSFVTKVLAAAHSSCSSVEVVCGHHQLQRYLWFDRKLRRLLPTATPNQTMFQPAKQTTTAWK</sequence>